<dbReference type="OrthoDB" id="2423195at2759"/>
<dbReference type="GO" id="GO:0031380">
    <property type="term" value="C:nuclear RNA-directed RNA polymerase complex"/>
    <property type="evidence" value="ECO:0007669"/>
    <property type="project" value="TreeGrafter"/>
</dbReference>
<keyword evidence="11" id="KW-0391">Immunity</keyword>
<dbReference type="GO" id="GO:0016787">
    <property type="term" value="F:hydrolase activity"/>
    <property type="evidence" value="ECO:0007669"/>
    <property type="project" value="UniProtKB-KW"/>
</dbReference>
<name>A0A6A5BZG0_NAEFO</name>
<evidence type="ECO:0000313" key="16">
    <source>
        <dbReference type="Proteomes" id="UP000444721"/>
    </source>
</evidence>
<keyword evidence="4" id="KW-0677">Repeat</keyword>
<dbReference type="GO" id="GO:0004386">
    <property type="term" value="F:helicase activity"/>
    <property type="evidence" value="ECO:0007669"/>
    <property type="project" value="UniProtKB-KW"/>
</dbReference>
<comment type="caution">
    <text evidence="15">The sequence shown here is derived from an EMBL/GenBank/DDBJ whole genome shotgun (WGS) entry which is preliminary data.</text>
</comment>
<feature type="region of interest" description="Disordered" evidence="13">
    <location>
        <begin position="72"/>
        <end position="97"/>
    </location>
</feature>
<keyword evidence="8" id="KW-0347">Helicase</keyword>
<dbReference type="Pfam" id="PF20173">
    <property type="entry name" value="ZnF_RZ-type"/>
    <property type="match status" value="1"/>
</dbReference>
<dbReference type="VEuPathDB" id="AmoebaDB:FDP41_011577"/>
<dbReference type="InterPro" id="IPR041679">
    <property type="entry name" value="DNA2/NAM7-like_C"/>
</dbReference>
<evidence type="ECO:0000256" key="11">
    <source>
        <dbReference type="ARBA" id="ARBA00022859"/>
    </source>
</evidence>
<evidence type="ECO:0000256" key="4">
    <source>
        <dbReference type="ARBA" id="ARBA00022737"/>
    </source>
</evidence>
<dbReference type="InterPro" id="IPR057373">
    <property type="entry name" value="ZNFX1"/>
</dbReference>
<dbReference type="InterPro" id="IPR027417">
    <property type="entry name" value="P-loop_NTPase"/>
</dbReference>
<dbReference type="GO" id="GO:0002376">
    <property type="term" value="P:immune system process"/>
    <property type="evidence" value="ECO:0007669"/>
    <property type="project" value="UniProtKB-KW"/>
</dbReference>
<dbReference type="PANTHER" id="PTHR10887:SF341">
    <property type="entry name" value="NFX1-TYPE ZINC FINGER-CONTAINING PROTEIN 1"/>
    <property type="match status" value="1"/>
</dbReference>
<dbReference type="SUPFAM" id="SSF52540">
    <property type="entry name" value="P-loop containing nucleoside triphosphate hydrolases"/>
    <property type="match status" value="1"/>
</dbReference>
<evidence type="ECO:0000259" key="14">
    <source>
        <dbReference type="PROSITE" id="PS51981"/>
    </source>
</evidence>
<evidence type="ECO:0000256" key="6">
    <source>
        <dbReference type="ARBA" id="ARBA00022771"/>
    </source>
</evidence>
<dbReference type="EMBL" id="VFQX01000009">
    <property type="protein sequence ID" value="KAF0982647.1"/>
    <property type="molecule type" value="Genomic_DNA"/>
</dbReference>
<dbReference type="VEuPathDB" id="AmoebaDB:NfTy_017990"/>
<dbReference type="VEuPathDB" id="AmoebaDB:NF0097130"/>
<gene>
    <name evidence="15" type="ORF">FDP41_011577</name>
</gene>
<feature type="region of interest" description="Disordered" evidence="13">
    <location>
        <begin position="173"/>
        <end position="218"/>
    </location>
</feature>
<evidence type="ECO:0000313" key="15">
    <source>
        <dbReference type="EMBL" id="KAF0982647.1"/>
    </source>
</evidence>
<feature type="compositionally biased region" description="Basic and acidic residues" evidence="13">
    <location>
        <begin position="978"/>
        <end position="990"/>
    </location>
</feature>
<feature type="coiled-coil region" evidence="12">
    <location>
        <begin position="450"/>
        <end position="502"/>
    </location>
</feature>
<feature type="compositionally biased region" description="Polar residues" evidence="13">
    <location>
        <begin position="187"/>
        <end position="201"/>
    </location>
</feature>
<dbReference type="FunFam" id="3.40.50.300:FF:000326">
    <property type="entry name" value="P-loop containing nucleoside triphosphate hydrolase"/>
    <property type="match status" value="1"/>
</dbReference>
<dbReference type="GO" id="GO:0005694">
    <property type="term" value="C:chromosome"/>
    <property type="evidence" value="ECO:0007669"/>
    <property type="project" value="UniProtKB-ARBA"/>
</dbReference>
<protein>
    <recommendedName>
        <fullName evidence="14">RZ-type domain-containing protein</fullName>
    </recommendedName>
</protein>
<dbReference type="InterPro" id="IPR047187">
    <property type="entry name" value="SF1_C_Upf1"/>
</dbReference>
<dbReference type="InterPro" id="IPR046439">
    <property type="entry name" value="ZF_RZ_dom"/>
</dbReference>
<sequence length="1926" mass="221469">MLLQPSSHFDTRFQEIHLLCANCKATIAINRLPLSVGRINTTSSNNSASSMFRVFKDHQAKHVALIGQVNTLRDEPIGDNQPEPNNPPTTSTSSEEKTHLMKCVSCGSKVGSVFKGTFTNTEYKKRMFDGTDCVVQCYYYQNNDSTTVEMTLKEWKKTRFALKDFALYPREENTSHAKRSYQHPPAVSTSAASGNFHNDMQSSKHHFNQTPQQGETLQHQPVRTTFPKVNSSSFFCPKQTSNNPSFSHEKEIGLQRNTICDEQRKPVNNAFNSQRGKVNLQHFSSSSHDRSTGFKQTAQTGEQQLNRYDRTDARPFKTVIHKNEQMEITSVLHLLNYVSKLLREREIIVKNFIGEKFRNLFSDALVKFDVSPKLVKLILSIFALEEIGTSSLKTEISSTFSTLLNSTFWTMDVPKYIEGHVISGDQVLELLVVFQRCLELCPIESHLIHIELLDDKVKRYEFLSNELKEKINTIKKVKESTLSKVNREFQNVENSSKTVEEEEVFNLDIDIYPNVQELLAEGERFKIKNIVRGPYHSLSQYLSIQIALLREDFIQPFREGIQMFLSDVETKKNSKQKRPMISVFTDVTVDKVVVTQVQRELVFTLKFQYPWRKLNWDCTKKLTFGSLLCLFPQKESGKKAYPEFVEDPIFVTVVDRKNASSGELSVTFCRNEDVKRMTWEKPYIMFESPVYFNSVKPVIDSLIRIGQECLIDPSKFAFYEELIQLNPQKPPKYILNNSIISLSSLMKNNSKMEKQLDVLTSWIENDETFLDPSQSLAIKHALENRISIIQGPPGTGKTFTGTVLTNLLSTHPSLKNKPIVCITYTNHALDQFLEVLIDKFPNLVRIGSRSKSENDLLLKRNISSLRRQYVGYSYEKQQCLEIEQKMKKITAKLASIRYSMQHQIELIYNLCVKYCQAFIRKIRSQFPSQYYMSRDLQNKTTQSMFEDWYFGRDIERATYFKQNSRRKQLTRTENTFDVLREMDSDSHTDEISAEDQSEVLPDQNTVKQNPQDIEQDDDSSVHENEDLEQEIEAETLEEELNEMIEYEVWKEIVESSSTVKTHHYAMESTSDFIQEITLLEEYFSIFPNIYEIKVKYRTKAFKQLLSFVEKRLKDNFLRLVDKRSKLESKLQEQRTELDFLILERNRANLIGLTSTAASMHRQLLTRLKAPVYIIEEAAELLESQISSILHPHIEHLILIGDEKQLRPKVNSYHLERNCNFSISLFERLIMNGLNHQALTIQQRMRPEIRKLVDPFYTKLTDHEKVTRYENVNGVGLNVCFVQHDHEESQSEDIQSKTNEFEAEFICKMTKYIINVNQYGPSNITILTPYKGQLLLIKSKLRRLLPVEKSQKIRVSTVDDFQGEENDVTLLSLVRSNNNNSLGFVSIRNRIIVALSRARKGLYILGNQDLLSNNSDWFNILQRLQEFKMVHDHLPLFCPQHPHKKECIRKPSDFDGVIWGGCRDPCSYTFACGHVCPLTCHHPALHQDVKCEKICNSKIQTCGHRCKAKCHHPQTCPKCETKIEHAYQDCGHIAQIPCHSQLNPRPCPHICGKFLKCGHSCKNQCGICKIQGGCSNHCEENMEGFCESCQKNYKRKCSSPDMCTNKCPSILGCGHQCSGTCGDCAIQGKHQDCAFECSKYLICGHKCVKKHKCHLPCSKCEQNCEVICFHGRNCTLKCFDRCIKCKEPCPIKCPHRACTNLCHERCNVDPCNEPCSKVCPKCNQKCVGLCGEPCPPCMFCEQKEGICDWQCSISFQKFEDMDLSTDRVYYLPECGHKFLLESMDQYIQSQTEDLDGEGFYVKYISCPNCKTAIFTAPRYQRQIKSCLERMDNLKHKLLEKEREEEANRLSAIRVISETVNYAQGHWFACKNGHPYFIGECGGAMQEGTCVDCGAPIGGRNHQVTEGNSLATEIDGATAPAWPTALHR</sequence>
<feature type="domain" description="RZ-type" evidence="14">
    <location>
        <begin position="1843"/>
        <end position="1918"/>
    </location>
</feature>
<feature type="compositionally biased region" description="Polar residues" evidence="13">
    <location>
        <begin position="293"/>
        <end position="304"/>
    </location>
</feature>
<feature type="region of interest" description="Disordered" evidence="13">
    <location>
        <begin position="283"/>
        <end position="304"/>
    </location>
</feature>
<dbReference type="GO" id="GO:0005524">
    <property type="term" value="F:ATP binding"/>
    <property type="evidence" value="ECO:0007669"/>
    <property type="project" value="UniProtKB-KW"/>
</dbReference>
<evidence type="ECO:0000256" key="13">
    <source>
        <dbReference type="SAM" id="MobiDB-lite"/>
    </source>
</evidence>
<evidence type="ECO:0000256" key="1">
    <source>
        <dbReference type="ARBA" id="ARBA00004496"/>
    </source>
</evidence>
<dbReference type="Proteomes" id="UP000444721">
    <property type="component" value="Unassembled WGS sequence"/>
</dbReference>
<feature type="region of interest" description="Disordered" evidence="13">
    <location>
        <begin position="977"/>
        <end position="1028"/>
    </location>
</feature>
<dbReference type="Pfam" id="PF13087">
    <property type="entry name" value="AAA_12"/>
    <property type="match status" value="1"/>
</dbReference>
<dbReference type="InterPro" id="IPR041677">
    <property type="entry name" value="DNA2/NAM7_AAA_11"/>
</dbReference>
<keyword evidence="12" id="KW-0175">Coiled coil</keyword>
<keyword evidence="16" id="KW-1185">Reference proteome</keyword>
<keyword evidence="5" id="KW-0547">Nucleotide-binding</keyword>
<accession>A0A6A5BZG0</accession>
<dbReference type="PANTHER" id="PTHR10887">
    <property type="entry name" value="DNA2/NAM7 HELICASE FAMILY"/>
    <property type="match status" value="1"/>
</dbReference>
<keyword evidence="10" id="KW-0067">ATP-binding</keyword>
<keyword evidence="6" id="KW-0863">Zinc-finger</keyword>
<dbReference type="SMART" id="SM00438">
    <property type="entry name" value="ZnF_NFX"/>
    <property type="match status" value="3"/>
</dbReference>
<evidence type="ECO:0000256" key="12">
    <source>
        <dbReference type="SAM" id="Coils"/>
    </source>
</evidence>
<feature type="compositionally biased region" description="Polar residues" evidence="13">
    <location>
        <begin position="1002"/>
        <end position="1012"/>
    </location>
</feature>
<evidence type="ECO:0000256" key="10">
    <source>
        <dbReference type="ARBA" id="ARBA00022840"/>
    </source>
</evidence>
<dbReference type="Pfam" id="PF13086">
    <property type="entry name" value="AAA_11"/>
    <property type="match status" value="1"/>
</dbReference>
<keyword evidence="2" id="KW-0963">Cytoplasm</keyword>
<feature type="compositionally biased region" description="Low complexity" evidence="13">
    <location>
        <begin position="80"/>
        <end position="93"/>
    </location>
</feature>
<proteinExistence type="predicted"/>
<comment type="subcellular location">
    <subcellularLocation>
        <location evidence="1">Cytoplasm</location>
    </subcellularLocation>
</comment>
<keyword evidence="3" id="KW-0479">Metal-binding</keyword>
<dbReference type="Gene3D" id="3.40.50.300">
    <property type="entry name" value="P-loop containing nucleotide triphosphate hydrolases"/>
    <property type="match status" value="3"/>
</dbReference>
<dbReference type="OMA" id="CTEKCEW"/>
<organism evidence="15 16">
    <name type="scientific">Naegleria fowleri</name>
    <name type="common">Brain eating amoeba</name>
    <dbReference type="NCBI Taxonomy" id="5763"/>
    <lineage>
        <taxon>Eukaryota</taxon>
        <taxon>Discoba</taxon>
        <taxon>Heterolobosea</taxon>
        <taxon>Tetramitia</taxon>
        <taxon>Eutetramitia</taxon>
        <taxon>Vahlkampfiidae</taxon>
        <taxon>Naegleria</taxon>
    </lineage>
</organism>
<dbReference type="Pfam" id="PF25396">
    <property type="entry name" value="ZNFX1"/>
    <property type="match status" value="1"/>
</dbReference>
<evidence type="ECO:0000256" key="2">
    <source>
        <dbReference type="ARBA" id="ARBA00022490"/>
    </source>
</evidence>
<evidence type="ECO:0000256" key="8">
    <source>
        <dbReference type="ARBA" id="ARBA00022806"/>
    </source>
</evidence>
<feature type="compositionally biased region" description="Polar residues" evidence="13">
    <location>
        <begin position="208"/>
        <end position="218"/>
    </location>
</feature>
<evidence type="ECO:0000256" key="7">
    <source>
        <dbReference type="ARBA" id="ARBA00022801"/>
    </source>
</evidence>
<dbReference type="RefSeq" id="XP_044567360.1">
    <property type="nucleotide sequence ID" value="XM_044702000.1"/>
</dbReference>
<reference evidence="15 16" key="1">
    <citation type="journal article" date="2019" name="Sci. Rep.">
        <title>Nanopore sequencing improves the draft genome of the human pathogenic amoeba Naegleria fowleri.</title>
        <authorList>
            <person name="Liechti N."/>
            <person name="Schurch N."/>
            <person name="Bruggmann R."/>
            <person name="Wittwer M."/>
        </authorList>
    </citation>
    <scope>NUCLEOTIDE SEQUENCE [LARGE SCALE GENOMIC DNA]</scope>
    <source>
        <strain evidence="15 16">ATCC 30894</strain>
    </source>
</reference>
<dbReference type="InterPro" id="IPR000967">
    <property type="entry name" value="Znf_NFX1"/>
</dbReference>
<keyword evidence="9" id="KW-0862">Zinc</keyword>
<keyword evidence="7" id="KW-0378">Hydrolase</keyword>
<dbReference type="CDD" id="cd18808">
    <property type="entry name" value="SF1_C_Upf1"/>
    <property type="match status" value="1"/>
</dbReference>
<dbReference type="InterPro" id="IPR045055">
    <property type="entry name" value="DNA2/NAM7-like"/>
</dbReference>
<dbReference type="GO" id="GO:0031048">
    <property type="term" value="P:regulatory ncRNA-mediated heterochromatin formation"/>
    <property type="evidence" value="ECO:0007669"/>
    <property type="project" value="TreeGrafter"/>
</dbReference>
<dbReference type="GeneID" id="68118792"/>
<dbReference type="GO" id="GO:0005737">
    <property type="term" value="C:cytoplasm"/>
    <property type="evidence" value="ECO:0007669"/>
    <property type="project" value="UniProtKB-SubCell"/>
</dbReference>
<dbReference type="GO" id="GO:0008270">
    <property type="term" value="F:zinc ion binding"/>
    <property type="evidence" value="ECO:0007669"/>
    <property type="project" value="UniProtKB-KW"/>
</dbReference>
<dbReference type="PROSITE" id="PS51981">
    <property type="entry name" value="ZF_RZ"/>
    <property type="match status" value="1"/>
</dbReference>
<evidence type="ECO:0000256" key="5">
    <source>
        <dbReference type="ARBA" id="ARBA00022741"/>
    </source>
</evidence>
<evidence type="ECO:0000256" key="3">
    <source>
        <dbReference type="ARBA" id="ARBA00022723"/>
    </source>
</evidence>
<evidence type="ECO:0000256" key="9">
    <source>
        <dbReference type="ARBA" id="ARBA00022833"/>
    </source>
</evidence>